<proteinExistence type="predicted"/>
<evidence type="ECO:0000313" key="1">
    <source>
        <dbReference type="EMBL" id="KIH66768.1"/>
    </source>
</evidence>
<name>A0A0C2DAK9_9BILA</name>
<gene>
    <name evidence="1" type="ORF">ANCDUO_02902</name>
</gene>
<dbReference type="AlphaFoldDB" id="A0A0C2DAK9"/>
<protein>
    <submittedName>
        <fullName evidence="1">Uncharacterized protein</fullName>
    </submittedName>
</protein>
<reference evidence="1 2" key="1">
    <citation type="submission" date="2013-12" db="EMBL/GenBank/DDBJ databases">
        <title>Draft genome of the parsitic nematode Ancylostoma duodenale.</title>
        <authorList>
            <person name="Mitreva M."/>
        </authorList>
    </citation>
    <scope>NUCLEOTIDE SEQUENCE [LARGE SCALE GENOMIC DNA]</scope>
    <source>
        <strain evidence="1 2">Zhejiang</strain>
    </source>
</reference>
<dbReference type="EMBL" id="KN726970">
    <property type="protein sequence ID" value="KIH66768.1"/>
    <property type="molecule type" value="Genomic_DNA"/>
</dbReference>
<evidence type="ECO:0000313" key="2">
    <source>
        <dbReference type="Proteomes" id="UP000054047"/>
    </source>
</evidence>
<dbReference type="Proteomes" id="UP000054047">
    <property type="component" value="Unassembled WGS sequence"/>
</dbReference>
<accession>A0A0C2DAK9</accession>
<dbReference type="OrthoDB" id="5848222at2759"/>
<sequence length="114" mass="13125">MLCWMSGVTRLPRICNEEIRNRFGVAAITDKFLVCDGTATFCVTRKSAVGLDLEVLGKRPKGRRKQRWLNTIHADLKLAGIRPDQAHHKVEWRQRSGSRYRTGQTLKKMKILFS</sequence>
<organism evidence="1 2">
    <name type="scientific">Ancylostoma duodenale</name>
    <dbReference type="NCBI Taxonomy" id="51022"/>
    <lineage>
        <taxon>Eukaryota</taxon>
        <taxon>Metazoa</taxon>
        <taxon>Ecdysozoa</taxon>
        <taxon>Nematoda</taxon>
        <taxon>Chromadorea</taxon>
        <taxon>Rhabditida</taxon>
        <taxon>Rhabditina</taxon>
        <taxon>Rhabditomorpha</taxon>
        <taxon>Strongyloidea</taxon>
        <taxon>Ancylostomatidae</taxon>
        <taxon>Ancylostomatinae</taxon>
        <taxon>Ancylostoma</taxon>
    </lineage>
</organism>
<keyword evidence="2" id="KW-1185">Reference proteome</keyword>